<dbReference type="Proteomes" id="UP000011996">
    <property type="component" value="Unassembled WGS sequence"/>
</dbReference>
<protein>
    <submittedName>
        <fullName evidence="1">Uncharacterized protein</fullName>
    </submittedName>
</protein>
<evidence type="ECO:0000313" key="1">
    <source>
        <dbReference type="EMBL" id="EMI23903.1"/>
    </source>
</evidence>
<reference evidence="1 2" key="1">
    <citation type="journal article" date="2013" name="Mar. Genomics">
        <title>Expression of sulfatases in Rhodopirellula baltica and the diversity of sulfatases in the genus Rhodopirellula.</title>
        <authorList>
            <person name="Wegner C.E."/>
            <person name="Richter-Heitmann T."/>
            <person name="Klindworth A."/>
            <person name="Klockow C."/>
            <person name="Richter M."/>
            <person name="Achstetter T."/>
            <person name="Glockner F.O."/>
            <person name="Harder J."/>
        </authorList>
    </citation>
    <scope>NUCLEOTIDE SEQUENCE [LARGE SCALE GENOMIC DNA]</scope>
    <source>
        <strain evidence="1 2">SH398</strain>
    </source>
</reference>
<name>M5RX34_9BACT</name>
<sequence length="63" mass="7025">MMRVIARPFELKTGANPLKLRIVFSADSEVWDQKRGLLAAWIIVPSWRAVAGQKFAPDQSSVA</sequence>
<accession>M5RX34</accession>
<dbReference type="PATRIC" id="fig|1263868.3.peg.6031"/>
<organism evidence="1 2">
    <name type="scientific">Rhodopirellula europaea SH398</name>
    <dbReference type="NCBI Taxonomy" id="1263868"/>
    <lineage>
        <taxon>Bacteria</taxon>
        <taxon>Pseudomonadati</taxon>
        <taxon>Planctomycetota</taxon>
        <taxon>Planctomycetia</taxon>
        <taxon>Pirellulales</taxon>
        <taxon>Pirellulaceae</taxon>
        <taxon>Rhodopirellula</taxon>
    </lineage>
</organism>
<evidence type="ECO:0000313" key="2">
    <source>
        <dbReference type="Proteomes" id="UP000011996"/>
    </source>
</evidence>
<dbReference type="EMBL" id="ANOF01000180">
    <property type="protein sequence ID" value="EMI23903.1"/>
    <property type="molecule type" value="Genomic_DNA"/>
</dbReference>
<dbReference type="AlphaFoldDB" id="M5RX34"/>
<comment type="caution">
    <text evidence="1">The sequence shown here is derived from an EMBL/GenBank/DDBJ whole genome shotgun (WGS) entry which is preliminary data.</text>
</comment>
<gene>
    <name evidence="1" type="ORF">RESH_05561</name>
</gene>
<proteinExistence type="predicted"/>